<sequence>MKDGASLQSITWARQPGNDNYRIASDAVAGVRTRKRLRGRELPALVLVEAGLLVLAVFWWI</sequence>
<keyword evidence="3" id="KW-1185">Reference proteome</keyword>
<evidence type="ECO:0000313" key="3">
    <source>
        <dbReference type="Proteomes" id="UP001628091"/>
    </source>
</evidence>
<dbReference type="Proteomes" id="UP001628091">
    <property type="component" value="Unassembled WGS sequence"/>
</dbReference>
<proteinExistence type="predicted"/>
<keyword evidence="1" id="KW-1133">Transmembrane helix</keyword>
<accession>A0ABQ0GVS1</accession>
<protein>
    <submittedName>
        <fullName evidence="2">Uncharacterized protein</fullName>
    </submittedName>
</protein>
<dbReference type="RefSeq" id="WP_407863700.1">
    <property type="nucleotide sequence ID" value="NZ_BAAFZP010000001.1"/>
</dbReference>
<comment type="caution">
    <text evidence="2">The sequence shown here is derived from an EMBL/GenBank/DDBJ whole genome shotgun (WGS) entry which is preliminary data.</text>
</comment>
<evidence type="ECO:0000256" key="1">
    <source>
        <dbReference type="SAM" id="Phobius"/>
    </source>
</evidence>
<reference evidence="2 3" key="1">
    <citation type="submission" date="2024-10" db="EMBL/GenBank/DDBJ databases">
        <title>Isolation, draft genome sequencing and identification of Phyllobacterium sp. NSA23, isolated from leaf soil.</title>
        <authorList>
            <person name="Akita H."/>
        </authorList>
    </citation>
    <scope>NUCLEOTIDE SEQUENCE [LARGE SCALE GENOMIC DNA]</scope>
    <source>
        <strain evidence="2 3">NSA23</strain>
    </source>
</reference>
<evidence type="ECO:0000313" key="2">
    <source>
        <dbReference type="EMBL" id="GAB1580758.1"/>
    </source>
</evidence>
<name>A0ABQ0GVS1_9HYPH</name>
<keyword evidence="1" id="KW-0472">Membrane</keyword>
<gene>
    <name evidence="2" type="ORF">PPNSA23_07010</name>
</gene>
<dbReference type="EMBL" id="BAAFZP010000001">
    <property type="protein sequence ID" value="GAB1580758.1"/>
    <property type="molecule type" value="Genomic_DNA"/>
</dbReference>
<keyword evidence="1" id="KW-0812">Transmembrane</keyword>
<feature type="transmembrane region" description="Helical" evidence="1">
    <location>
        <begin position="42"/>
        <end position="60"/>
    </location>
</feature>
<organism evidence="2 3">
    <name type="scientific">Phyllobacterium phragmitis</name>
    <dbReference type="NCBI Taxonomy" id="2670329"/>
    <lineage>
        <taxon>Bacteria</taxon>
        <taxon>Pseudomonadati</taxon>
        <taxon>Pseudomonadota</taxon>
        <taxon>Alphaproteobacteria</taxon>
        <taxon>Hyphomicrobiales</taxon>
        <taxon>Phyllobacteriaceae</taxon>
        <taxon>Phyllobacterium</taxon>
    </lineage>
</organism>